<dbReference type="EMBL" id="KN833166">
    <property type="protein sequence ID" value="KIM72074.1"/>
    <property type="molecule type" value="Genomic_DNA"/>
</dbReference>
<accession>A0A0C3EVP3</accession>
<organism evidence="1 2">
    <name type="scientific">Piloderma croceum (strain F 1598)</name>
    <dbReference type="NCBI Taxonomy" id="765440"/>
    <lineage>
        <taxon>Eukaryota</taxon>
        <taxon>Fungi</taxon>
        <taxon>Dikarya</taxon>
        <taxon>Basidiomycota</taxon>
        <taxon>Agaricomycotina</taxon>
        <taxon>Agaricomycetes</taxon>
        <taxon>Agaricomycetidae</taxon>
        <taxon>Atheliales</taxon>
        <taxon>Atheliaceae</taxon>
        <taxon>Piloderma</taxon>
    </lineage>
</organism>
<reference evidence="2" key="2">
    <citation type="submission" date="2015-01" db="EMBL/GenBank/DDBJ databases">
        <title>Evolutionary Origins and Diversification of the Mycorrhizal Mutualists.</title>
        <authorList>
            <consortium name="DOE Joint Genome Institute"/>
            <consortium name="Mycorrhizal Genomics Consortium"/>
            <person name="Kohler A."/>
            <person name="Kuo A."/>
            <person name="Nagy L.G."/>
            <person name="Floudas D."/>
            <person name="Copeland A."/>
            <person name="Barry K.W."/>
            <person name="Cichocki N."/>
            <person name="Veneault-Fourrey C."/>
            <person name="LaButti K."/>
            <person name="Lindquist E.A."/>
            <person name="Lipzen A."/>
            <person name="Lundell T."/>
            <person name="Morin E."/>
            <person name="Murat C."/>
            <person name="Riley R."/>
            <person name="Ohm R."/>
            <person name="Sun H."/>
            <person name="Tunlid A."/>
            <person name="Henrissat B."/>
            <person name="Grigoriev I.V."/>
            <person name="Hibbett D.S."/>
            <person name="Martin F."/>
        </authorList>
    </citation>
    <scope>NUCLEOTIDE SEQUENCE [LARGE SCALE GENOMIC DNA]</scope>
    <source>
        <strain evidence="2">F 1598</strain>
    </source>
</reference>
<dbReference type="Proteomes" id="UP000054166">
    <property type="component" value="Unassembled WGS sequence"/>
</dbReference>
<gene>
    <name evidence="1" type="ORF">PILCRDRAFT_16465</name>
</gene>
<dbReference type="HOGENOM" id="CLU_1603385_0_0_1"/>
<dbReference type="InParanoid" id="A0A0C3EVP3"/>
<evidence type="ECO:0000313" key="2">
    <source>
        <dbReference type="Proteomes" id="UP000054166"/>
    </source>
</evidence>
<reference evidence="1 2" key="1">
    <citation type="submission" date="2014-04" db="EMBL/GenBank/DDBJ databases">
        <authorList>
            <consortium name="DOE Joint Genome Institute"/>
            <person name="Kuo A."/>
            <person name="Tarkka M."/>
            <person name="Buscot F."/>
            <person name="Kohler A."/>
            <person name="Nagy L.G."/>
            <person name="Floudas D."/>
            <person name="Copeland A."/>
            <person name="Barry K.W."/>
            <person name="Cichocki N."/>
            <person name="Veneault-Fourrey C."/>
            <person name="LaButti K."/>
            <person name="Lindquist E.A."/>
            <person name="Lipzen A."/>
            <person name="Lundell T."/>
            <person name="Morin E."/>
            <person name="Murat C."/>
            <person name="Sun H."/>
            <person name="Tunlid A."/>
            <person name="Henrissat B."/>
            <person name="Grigoriev I.V."/>
            <person name="Hibbett D.S."/>
            <person name="Martin F."/>
            <person name="Nordberg H.P."/>
            <person name="Cantor M.N."/>
            <person name="Hua S.X."/>
        </authorList>
    </citation>
    <scope>NUCLEOTIDE SEQUENCE [LARGE SCALE GENOMIC DNA]</scope>
    <source>
        <strain evidence="1 2">F 1598</strain>
    </source>
</reference>
<dbReference type="AlphaFoldDB" id="A0A0C3EVP3"/>
<keyword evidence="2" id="KW-1185">Reference proteome</keyword>
<protein>
    <submittedName>
        <fullName evidence="1">Uncharacterized protein</fullName>
    </submittedName>
</protein>
<name>A0A0C3EVP3_PILCF</name>
<evidence type="ECO:0000313" key="1">
    <source>
        <dbReference type="EMBL" id="KIM72074.1"/>
    </source>
</evidence>
<proteinExistence type="predicted"/>
<sequence length="166" mass="18808">MVHVYDPGPFEAKFGERGDTEKAMGDKVQEHGIMGSNGLFKTHMLEMLIWHEYPEKAPKHIGDAIDGSSYEGSFGAPLDLLISMKKTFEDKTDKEKEKLQKKNDDDKILLPLTFLEDKREQHEGFQEKMLSEIEKGNDQFVKSAESTKAFQTDFLSLIGKAFASCD</sequence>
<dbReference type="OrthoDB" id="3065063at2759"/>